<dbReference type="Proteomes" id="UP001595462">
    <property type="component" value="Unassembled WGS sequence"/>
</dbReference>
<evidence type="ECO:0000256" key="2">
    <source>
        <dbReference type="SAM" id="Phobius"/>
    </source>
</evidence>
<evidence type="ECO:0000313" key="3">
    <source>
        <dbReference type="EMBL" id="MFC3105365.1"/>
    </source>
</evidence>
<dbReference type="EMBL" id="JBHRSS010000008">
    <property type="protein sequence ID" value="MFC3105365.1"/>
    <property type="molecule type" value="Genomic_DNA"/>
</dbReference>
<feature type="transmembrane region" description="Helical" evidence="2">
    <location>
        <begin position="313"/>
        <end position="333"/>
    </location>
</feature>
<feature type="transmembrane region" description="Helical" evidence="2">
    <location>
        <begin position="20"/>
        <end position="42"/>
    </location>
</feature>
<sequence length="489" mass="52613">MLQVLGAFCVKLSHKYIPNPLIFAIILSAIIFVLGIGVTGAGPFEMIQYWYSGFWNLLSFGMQMVALLLFGYVLASSPPVRAVVAWAARFPRSSGQAIMLIASLAMLFAYVNWGLGLIVGAIAAREVSKQAKRRGIRVHYPLAAAAGFCGLMIFAGGFSASAPLLMNSPGNFMYDDYGLIPVSDTILSSYNLVIVAVWMIVIPFVYRAMQPSADDIIEIDDEPEVTGAPAATQPSGEPRHDETGFYRSANPHADSAVEFAPDGTMALSQSTVGAVERYTVAEHLERSTTLTWMIVASGLCYIAYHFVARGFDLNLNIVNFILLIAGMAAYRTPIRYVEAVDEGIGACGQIVLQFPFYAGIMGMMTGSGMISMFAGWLVTVSSAYTFPLLAMLSAALVNLFVPSAGGQWVIQGPLLLESAAKLGVDNSVVVMAFTYGDQITNGIQPFWMLPLLGVTFLKAREILGYTAVVMLISFVIFGVGITVLPPIMG</sequence>
<keyword evidence="2" id="KW-0472">Membrane</keyword>
<dbReference type="PANTHER" id="PTHR41983:SF2">
    <property type="entry name" value="SHORT-CHAIN FATTY ACID TRANSPORTER-RELATED"/>
    <property type="match status" value="1"/>
</dbReference>
<keyword evidence="2" id="KW-0812">Transmembrane</keyword>
<keyword evidence="4" id="KW-1185">Reference proteome</keyword>
<dbReference type="RefSeq" id="WP_380690921.1">
    <property type="nucleotide sequence ID" value="NZ_JBHRSS010000008.1"/>
</dbReference>
<feature type="transmembrane region" description="Helical" evidence="2">
    <location>
        <begin position="462"/>
        <end position="484"/>
    </location>
</feature>
<proteinExistence type="predicted"/>
<feature type="transmembrane region" description="Helical" evidence="2">
    <location>
        <begin position="186"/>
        <end position="206"/>
    </location>
</feature>
<dbReference type="InterPro" id="IPR006160">
    <property type="entry name" value="SCFA_transpt_AtoE"/>
</dbReference>
<evidence type="ECO:0000313" key="4">
    <source>
        <dbReference type="Proteomes" id="UP001595462"/>
    </source>
</evidence>
<dbReference type="Pfam" id="PF02667">
    <property type="entry name" value="SCFA_trans"/>
    <property type="match status" value="2"/>
</dbReference>
<dbReference type="PANTHER" id="PTHR41983">
    <property type="entry name" value="SHORT-CHAIN FATTY ACID TRANSPORTER-RELATED"/>
    <property type="match status" value="1"/>
</dbReference>
<feature type="transmembrane region" description="Helical" evidence="2">
    <location>
        <begin position="54"/>
        <end position="75"/>
    </location>
</feature>
<evidence type="ECO:0000256" key="1">
    <source>
        <dbReference type="SAM" id="MobiDB-lite"/>
    </source>
</evidence>
<comment type="caution">
    <text evidence="3">The sequence shown here is derived from an EMBL/GenBank/DDBJ whole genome shotgun (WGS) entry which is preliminary data.</text>
</comment>
<feature type="transmembrane region" description="Helical" evidence="2">
    <location>
        <begin position="290"/>
        <end position="307"/>
    </location>
</feature>
<reference evidence="4" key="1">
    <citation type="journal article" date="2019" name="Int. J. Syst. Evol. Microbiol.">
        <title>The Global Catalogue of Microorganisms (GCM) 10K type strain sequencing project: providing services to taxonomists for standard genome sequencing and annotation.</title>
        <authorList>
            <consortium name="The Broad Institute Genomics Platform"/>
            <consortium name="The Broad Institute Genome Sequencing Center for Infectious Disease"/>
            <person name="Wu L."/>
            <person name="Ma J."/>
        </authorList>
    </citation>
    <scope>NUCLEOTIDE SEQUENCE [LARGE SCALE GENOMIC DNA]</scope>
    <source>
        <strain evidence="4">KCTC 52640</strain>
    </source>
</reference>
<name>A0ABV7ES70_9GAMM</name>
<feature type="transmembrane region" description="Helical" evidence="2">
    <location>
        <begin position="95"/>
        <end position="122"/>
    </location>
</feature>
<feature type="transmembrane region" description="Helical" evidence="2">
    <location>
        <begin position="384"/>
        <end position="401"/>
    </location>
</feature>
<organism evidence="3 4">
    <name type="scientific">Salinisphaera aquimarina</name>
    <dbReference type="NCBI Taxonomy" id="2094031"/>
    <lineage>
        <taxon>Bacteria</taxon>
        <taxon>Pseudomonadati</taxon>
        <taxon>Pseudomonadota</taxon>
        <taxon>Gammaproteobacteria</taxon>
        <taxon>Salinisphaerales</taxon>
        <taxon>Salinisphaeraceae</taxon>
        <taxon>Salinisphaera</taxon>
    </lineage>
</organism>
<keyword evidence="2" id="KW-1133">Transmembrane helix</keyword>
<protein>
    <submittedName>
        <fullName evidence="3">Short-chain fatty acid transporter</fullName>
    </submittedName>
</protein>
<gene>
    <name evidence="3" type="ORF">ACFOSU_15920</name>
</gene>
<feature type="transmembrane region" description="Helical" evidence="2">
    <location>
        <begin position="354"/>
        <end position="378"/>
    </location>
</feature>
<accession>A0ABV7ES70</accession>
<feature type="transmembrane region" description="Helical" evidence="2">
    <location>
        <begin position="142"/>
        <end position="166"/>
    </location>
</feature>
<feature type="region of interest" description="Disordered" evidence="1">
    <location>
        <begin position="226"/>
        <end position="247"/>
    </location>
</feature>